<dbReference type="RefSeq" id="WP_036529964.1">
    <property type="nucleotide sequence ID" value="NZ_BSFC01000017.1"/>
</dbReference>
<protein>
    <submittedName>
        <fullName evidence="3">Type IV secretory protease</fullName>
    </submittedName>
</protein>
<dbReference type="EMBL" id="JFYZ01000053">
    <property type="protein sequence ID" value="EZP72182.1"/>
    <property type="molecule type" value="Genomic_DNA"/>
</dbReference>
<organism evidence="3 4">
    <name type="scientific">Novosphingobium resinovorum</name>
    <dbReference type="NCBI Taxonomy" id="158500"/>
    <lineage>
        <taxon>Bacteria</taxon>
        <taxon>Pseudomonadati</taxon>
        <taxon>Pseudomonadota</taxon>
        <taxon>Alphaproteobacteria</taxon>
        <taxon>Sphingomonadales</taxon>
        <taxon>Sphingomonadaceae</taxon>
        <taxon>Novosphingobium</taxon>
    </lineage>
</organism>
<accession>A0A031JG19</accession>
<evidence type="ECO:0000313" key="4">
    <source>
        <dbReference type="Proteomes" id="UP000024329"/>
    </source>
</evidence>
<dbReference type="Pfam" id="PF10502">
    <property type="entry name" value="Peptidase_S26"/>
    <property type="match status" value="1"/>
</dbReference>
<sequence length="201" mass="22306">MLRLLWGLARVFLAIWTGLQNLPRQAAVALGAASLDAPARPAKLAYAILVVLPIALVVGWTMPQITLVMTPSIEAWALREKPGPIARGDYVLFVFQHPVIGDKPARITKHALCLPGDRLTTIELPSRHRSGTSDAWYFCNDRFLALSLPAARSGMRLEHMRWSGVIPAGMVYVGSSHPRGFDSRYFGLLPLDRLTRMERIL</sequence>
<feature type="domain" description="Peptidase S26" evidence="2">
    <location>
        <begin position="47"/>
        <end position="194"/>
    </location>
</feature>
<dbReference type="PATRIC" id="fig|158500.4.peg.5226"/>
<dbReference type="SUPFAM" id="SSF51306">
    <property type="entry name" value="LexA/Signal peptidase"/>
    <property type="match status" value="1"/>
</dbReference>
<keyword evidence="3" id="KW-0645">Protease</keyword>
<dbReference type="InterPro" id="IPR036286">
    <property type="entry name" value="LexA/Signal_pep-like_sf"/>
</dbReference>
<dbReference type="GO" id="GO:0004252">
    <property type="term" value="F:serine-type endopeptidase activity"/>
    <property type="evidence" value="ECO:0007669"/>
    <property type="project" value="InterPro"/>
</dbReference>
<evidence type="ECO:0000256" key="1">
    <source>
        <dbReference type="SAM" id="Phobius"/>
    </source>
</evidence>
<evidence type="ECO:0000259" key="2">
    <source>
        <dbReference type="Pfam" id="PF10502"/>
    </source>
</evidence>
<keyword evidence="1" id="KW-0812">Transmembrane</keyword>
<keyword evidence="1" id="KW-1133">Transmembrane helix</keyword>
<dbReference type="AlphaFoldDB" id="A0A031JG19"/>
<dbReference type="eggNOG" id="COG4959">
    <property type="taxonomic scope" value="Bacteria"/>
</dbReference>
<dbReference type="Proteomes" id="UP000024329">
    <property type="component" value="Unassembled WGS sequence"/>
</dbReference>
<dbReference type="GO" id="GO:0006465">
    <property type="term" value="P:signal peptide processing"/>
    <property type="evidence" value="ECO:0007669"/>
    <property type="project" value="InterPro"/>
</dbReference>
<gene>
    <name evidence="3" type="ORF">BV97_05145</name>
</gene>
<feature type="transmembrane region" description="Helical" evidence="1">
    <location>
        <begin position="44"/>
        <end position="62"/>
    </location>
</feature>
<comment type="caution">
    <text evidence="3">The sequence shown here is derived from an EMBL/GenBank/DDBJ whole genome shotgun (WGS) entry which is preliminary data.</text>
</comment>
<name>A0A031JG19_9SPHN</name>
<keyword evidence="1" id="KW-0472">Membrane</keyword>
<reference evidence="3 4" key="1">
    <citation type="submission" date="2014-03" db="EMBL/GenBank/DDBJ databases">
        <title>Whole genome sequence of Novosphingobium resinovorum KF1.</title>
        <authorList>
            <person name="Gan H.M."/>
            <person name="Gan H.Y."/>
            <person name="Chew T.H."/>
            <person name="Savka M.A."/>
        </authorList>
    </citation>
    <scope>NUCLEOTIDE SEQUENCE [LARGE SCALE GENOMIC DNA]</scope>
    <source>
        <strain evidence="3 4">KF1</strain>
    </source>
</reference>
<proteinExistence type="predicted"/>
<evidence type="ECO:0000313" key="3">
    <source>
        <dbReference type="EMBL" id="EZP72182.1"/>
    </source>
</evidence>
<keyword evidence="3" id="KW-0378">Hydrolase</keyword>
<dbReference type="InterPro" id="IPR019533">
    <property type="entry name" value="Peptidase_S26"/>
</dbReference>